<name>A0A1C7FFD0_9VIBR</name>
<protein>
    <submittedName>
        <fullName evidence="1">Uncharacterized protein</fullName>
    </submittedName>
</protein>
<keyword evidence="2" id="KW-1185">Reference proteome</keyword>
<reference evidence="1 2" key="1">
    <citation type="submission" date="2016-07" db="EMBL/GenBank/DDBJ databases">
        <title>Genome sequencing of Vibrio scophthalmi strain VS-05, an isolated from Paralichthys olivaceus.</title>
        <authorList>
            <person name="Han H.-J."/>
        </authorList>
    </citation>
    <scope>NUCLEOTIDE SEQUENCE [LARGE SCALE GENOMIC DNA]</scope>
    <source>
        <strain evidence="1 2">VS-05</strain>
    </source>
</reference>
<accession>A0A1C7FFD0</accession>
<organism evidence="1 2">
    <name type="scientific">Vibrio scophthalmi</name>
    <dbReference type="NCBI Taxonomy" id="45658"/>
    <lineage>
        <taxon>Bacteria</taxon>
        <taxon>Pseudomonadati</taxon>
        <taxon>Pseudomonadota</taxon>
        <taxon>Gammaproteobacteria</taxon>
        <taxon>Vibrionales</taxon>
        <taxon>Vibrionaceae</taxon>
        <taxon>Vibrio</taxon>
    </lineage>
</organism>
<evidence type="ECO:0000313" key="2">
    <source>
        <dbReference type="Proteomes" id="UP000092528"/>
    </source>
</evidence>
<gene>
    <name evidence="1" type="ORF">VSVS05_03739</name>
</gene>
<dbReference type="Proteomes" id="UP000092528">
    <property type="component" value="Chromosome 2"/>
</dbReference>
<sequence>MSNLAQALINIGADQLEHVSSDSVEWQAFCQHNESLFNRVQLAKPEQAFTHHLLGILTKAHIEALSRVEQQRDSVEAMNQAIEKNVGAEHHSRFRYQEGEQLLVITHLWLYVQGYLGMDFSLANDHAQSSVQALITMQGGDSQALRSQLMASFYQGKAHTATNQQQSGSIIQWLKSLFK</sequence>
<dbReference type="EMBL" id="CP016415">
    <property type="protein sequence ID" value="ANU38775.1"/>
    <property type="molecule type" value="Genomic_DNA"/>
</dbReference>
<evidence type="ECO:0000313" key="1">
    <source>
        <dbReference type="EMBL" id="ANU38775.1"/>
    </source>
</evidence>
<dbReference type="RefSeq" id="WP_065546484.1">
    <property type="nucleotide sequence ID" value="NZ_CP016415.1"/>
</dbReference>
<proteinExistence type="predicted"/>
<dbReference type="PATRIC" id="fig|45658.7.peg.3701"/>
<dbReference type="STRING" id="45658.VSVS12_04259"/>
<dbReference type="AlphaFoldDB" id="A0A1C7FFD0"/>
<dbReference type="GeneID" id="96873946"/>